<gene>
    <name evidence="3" type="ORF">UV61_C0002G0184</name>
</gene>
<comment type="caution">
    <text evidence="3">The sequence shown here is derived from an EMBL/GenBank/DDBJ whole genome shotgun (WGS) entry which is preliminary data.</text>
</comment>
<evidence type="ECO:0000259" key="2">
    <source>
        <dbReference type="Pfam" id="PF02719"/>
    </source>
</evidence>
<protein>
    <submittedName>
        <fullName evidence="3">UDP-N-acetylglucosamine dehydratase/epimerase</fullName>
    </submittedName>
</protein>
<feature type="domain" description="Polysaccharide biosynthesis protein CapD-like" evidence="2">
    <location>
        <begin position="9"/>
        <end position="280"/>
    </location>
</feature>
<dbReference type="PATRIC" id="fig|1618446.3.peg.308"/>
<name>A0A0G1FKN8_9BACT</name>
<dbReference type="PANTHER" id="PTHR43318">
    <property type="entry name" value="UDP-N-ACETYLGLUCOSAMINE 4,6-DEHYDRATASE"/>
    <property type="match status" value="1"/>
</dbReference>
<dbReference type="Gene3D" id="3.40.50.720">
    <property type="entry name" value="NAD(P)-binding Rossmann-like Domain"/>
    <property type="match status" value="1"/>
</dbReference>
<dbReference type="SUPFAM" id="SSF51735">
    <property type="entry name" value="NAD(P)-binding Rossmann-fold domains"/>
    <property type="match status" value="1"/>
</dbReference>
<dbReference type="InterPro" id="IPR003869">
    <property type="entry name" value="Polysac_CapD-like"/>
</dbReference>
<comment type="similarity">
    <text evidence="1">Belongs to the polysaccharide synthase family.</text>
</comment>
<dbReference type="AlphaFoldDB" id="A0A0G1FKN8"/>
<reference evidence="3 4" key="1">
    <citation type="journal article" date="2015" name="Nature">
        <title>rRNA introns, odd ribosomes, and small enigmatic genomes across a large radiation of phyla.</title>
        <authorList>
            <person name="Brown C.T."/>
            <person name="Hug L.A."/>
            <person name="Thomas B.C."/>
            <person name="Sharon I."/>
            <person name="Castelle C.J."/>
            <person name="Singh A."/>
            <person name="Wilkins M.J."/>
            <person name="Williams K.H."/>
            <person name="Banfield J.F."/>
        </authorList>
    </citation>
    <scope>NUCLEOTIDE SEQUENCE [LARGE SCALE GENOMIC DNA]</scope>
</reference>
<dbReference type="InterPro" id="IPR051203">
    <property type="entry name" value="Polysaccharide_Synthase-Rel"/>
</dbReference>
<dbReference type="Pfam" id="PF02719">
    <property type="entry name" value="Polysacc_synt_2"/>
    <property type="match status" value="1"/>
</dbReference>
<organism evidence="3 4">
    <name type="scientific">Candidatus Gottesmanbacteria bacterium GW2011_GWB1_43_11</name>
    <dbReference type="NCBI Taxonomy" id="1618446"/>
    <lineage>
        <taxon>Bacteria</taxon>
        <taxon>Candidatus Gottesmaniibacteriota</taxon>
    </lineage>
</organism>
<dbReference type="Proteomes" id="UP000034050">
    <property type="component" value="Unassembled WGS sequence"/>
</dbReference>
<dbReference type="EMBL" id="LCFD01000002">
    <property type="protein sequence ID" value="KKS87463.1"/>
    <property type="molecule type" value="Genomic_DNA"/>
</dbReference>
<evidence type="ECO:0000313" key="3">
    <source>
        <dbReference type="EMBL" id="KKS87463.1"/>
    </source>
</evidence>
<dbReference type="PANTHER" id="PTHR43318:SF2">
    <property type="entry name" value="UDP-N-ACETYLGLUCOSAMINE 4,6-DEHYDRATASE (INVERTING)"/>
    <property type="match status" value="1"/>
</dbReference>
<proteinExistence type="inferred from homology"/>
<accession>A0A0G1FKN8</accession>
<dbReference type="STRING" id="1618446.UV61_C0002G0184"/>
<evidence type="ECO:0000313" key="4">
    <source>
        <dbReference type="Proteomes" id="UP000034050"/>
    </source>
</evidence>
<dbReference type="CDD" id="cd05237">
    <property type="entry name" value="UDP_invert_4-6DH_SDR_e"/>
    <property type="match status" value="1"/>
</dbReference>
<evidence type="ECO:0000256" key="1">
    <source>
        <dbReference type="ARBA" id="ARBA00007430"/>
    </source>
</evidence>
<dbReference type="NCBIfam" id="TIGR03589">
    <property type="entry name" value="PseB"/>
    <property type="match status" value="1"/>
</dbReference>
<dbReference type="InterPro" id="IPR020025">
    <property type="entry name" value="PseB"/>
</dbReference>
<dbReference type="InterPro" id="IPR036291">
    <property type="entry name" value="NAD(P)-bd_dom_sf"/>
</dbReference>
<sequence length="328" mass="37147">MFDWSKQVILLTGGTGSFGQAFTQYLLKYHSPTALRIFSRDEFKQYEMQQRFQHPCLRFFIGDVRDPERLARAMDGVTLVVHAAALKQIVACEYNPNEAIKTNIIGTMNVLNAALDAQVERVLGLITDKAVSPINLYGATKLCMEKLLIQGNSYHGKHRTAISCVRYGNVANSRGSVVPLFRKQKETGTLTITHKDMTRFWITLEEGVKFVVRTIETMQGGEVFVPKMSSFKIMDLARAIAPEAKHRFVGIRPGEKLHEDLINHHEAINVVELADHFIIKPGNVFWTKDKRLTAFDGKTVVADFSYNSKTNPHYLSILDLQKSLEKLF</sequence>